<dbReference type="AlphaFoldDB" id="A0A3T1D101"/>
<evidence type="ECO:0000313" key="5">
    <source>
        <dbReference type="Proteomes" id="UP000289856"/>
    </source>
</evidence>
<dbReference type="Gene3D" id="3.20.20.80">
    <property type="entry name" value="Glycosidases"/>
    <property type="match status" value="1"/>
</dbReference>
<keyword evidence="1 2" id="KW-0732">Signal</keyword>
<dbReference type="CDD" id="cd04084">
    <property type="entry name" value="CBM6_xylanase-like"/>
    <property type="match status" value="2"/>
</dbReference>
<dbReference type="EMBL" id="AP019400">
    <property type="protein sequence ID" value="BBI31685.1"/>
    <property type="molecule type" value="Genomic_DNA"/>
</dbReference>
<name>A0A3T1D101_9BACL</name>
<organism evidence="4 5">
    <name type="scientific">Cohnella abietis</name>
    <dbReference type="NCBI Taxonomy" id="2507935"/>
    <lineage>
        <taxon>Bacteria</taxon>
        <taxon>Bacillati</taxon>
        <taxon>Bacillota</taxon>
        <taxon>Bacilli</taxon>
        <taxon>Bacillales</taxon>
        <taxon>Paenibacillaceae</taxon>
        <taxon>Cohnella</taxon>
    </lineage>
</organism>
<dbReference type="InterPro" id="IPR008979">
    <property type="entry name" value="Galactose-bd-like_sf"/>
</dbReference>
<protein>
    <recommendedName>
        <fullName evidence="3">CBM6 domain-containing protein</fullName>
    </recommendedName>
</protein>
<dbReference type="SMART" id="SM00606">
    <property type="entry name" value="CBD_IV"/>
    <property type="match status" value="2"/>
</dbReference>
<evidence type="ECO:0000313" key="4">
    <source>
        <dbReference type="EMBL" id="BBI31685.1"/>
    </source>
</evidence>
<dbReference type="CDD" id="cd11576">
    <property type="entry name" value="GH99_GH71_like_2"/>
    <property type="match status" value="1"/>
</dbReference>
<evidence type="ECO:0000256" key="1">
    <source>
        <dbReference type="ARBA" id="ARBA00022729"/>
    </source>
</evidence>
<feature type="domain" description="CBM6" evidence="3">
    <location>
        <begin position="172"/>
        <end position="295"/>
    </location>
</feature>
<sequence>MRTFHSLSRKNVTIACILIAALLLTPFTLSPSIASAASAFNQIAVSSYSSQSGIQLEASSEGGQNVGFIDNGDYIAFTNMDFGSGANSFQARVASNASGGNIEIRLDSLTGTLVGTCAVPGTGGWQNWTTQTCSLSGSASGVHTLYLKFTGGSGNLFNILWFKFAGGLSAFNQIEAATYSSQSGIQTEASSEGGQNVGWIDSGDYLAFYSVDFAGGANSLQARVASNTTGGNIEVRLDSLSGTLAGTCTVPGTGGWQNWTTITCAVANVTGVHNLYLKFTGGAGNLFNIKWFKFSNTTPVTGGDVVGKLFAGYQGWFSAAGDGSPNGSWIHWSKNSNAPTANSNVNFELYPDIREYSKLYQTNLANFGNGTQAKLFSSYDQETVNKHFEWMQTYNISGAALQRFGADESDTPNNWKTNRDNVAVKVKNAAEAYNRKFYVMYDITDMNASNWAKAVKHDWTTNVVNNMKLTSSSAYAKQNGKTVVCIWGIGFTDRPGTAAEHADLINWFKNQGVYVIGGVPTYWRTGNNDSKAGFMSVYESLDMLSPWFVGRFGRNGLSDVDAYKTNQYGPDFTYTQLRNIAYQPVIWPGSAWSNMTGGPRNENPRLHGDFMWRQAYNMKDLGINTGYVAMFDEYDEGTAIAKIAENSSMIPTNQYFLTLDADGVSLSSDFYLRLAGDINRLFNGQIPLTVNHPTSHQ</sequence>
<accession>A0A3T1D101</accession>
<dbReference type="OrthoDB" id="6387072at2"/>
<dbReference type="Gene3D" id="2.60.120.260">
    <property type="entry name" value="Galactose-binding domain-like"/>
    <property type="match status" value="2"/>
</dbReference>
<feature type="chain" id="PRO_5018974473" description="CBM6 domain-containing protein" evidence="2">
    <location>
        <begin position="37"/>
        <end position="697"/>
    </location>
</feature>
<dbReference type="Proteomes" id="UP000289856">
    <property type="component" value="Chromosome"/>
</dbReference>
<dbReference type="Pfam" id="PF03422">
    <property type="entry name" value="CBM_6"/>
    <property type="match status" value="2"/>
</dbReference>
<dbReference type="KEGG" id="cohn:KCTCHS21_10840"/>
<dbReference type="InterPro" id="IPR005084">
    <property type="entry name" value="CBM6"/>
</dbReference>
<gene>
    <name evidence="4" type="ORF">KCTCHS21_10840</name>
</gene>
<feature type="domain" description="CBM6" evidence="3">
    <location>
        <begin position="39"/>
        <end position="165"/>
    </location>
</feature>
<keyword evidence="5" id="KW-1185">Reference proteome</keyword>
<reference evidence="4 5" key="1">
    <citation type="submission" date="2019-01" db="EMBL/GenBank/DDBJ databases">
        <title>Complete genome sequence of Cohnella hallensis HS21 isolated from Korean fir (Abies koreana) rhizospheric soil.</title>
        <authorList>
            <person name="Jiang L."/>
            <person name="Kang S.W."/>
            <person name="Kim S."/>
            <person name="Jung J."/>
            <person name="Kim C.Y."/>
            <person name="Kim D.H."/>
            <person name="Kim S.W."/>
            <person name="Lee J."/>
        </authorList>
    </citation>
    <scope>NUCLEOTIDE SEQUENCE [LARGE SCALE GENOMIC DNA]</scope>
    <source>
        <strain evidence="4 5">HS21</strain>
    </source>
</reference>
<dbReference type="PROSITE" id="PS51175">
    <property type="entry name" value="CBM6"/>
    <property type="match status" value="2"/>
</dbReference>
<dbReference type="RefSeq" id="WP_130605668.1">
    <property type="nucleotide sequence ID" value="NZ_AP019400.1"/>
</dbReference>
<proteinExistence type="predicted"/>
<dbReference type="SUPFAM" id="SSF49785">
    <property type="entry name" value="Galactose-binding domain-like"/>
    <property type="match status" value="2"/>
</dbReference>
<dbReference type="GO" id="GO:0030246">
    <property type="term" value="F:carbohydrate binding"/>
    <property type="evidence" value="ECO:0007669"/>
    <property type="project" value="InterPro"/>
</dbReference>
<evidence type="ECO:0000259" key="3">
    <source>
        <dbReference type="PROSITE" id="PS51175"/>
    </source>
</evidence>
<feature type="signal peptide" evidence="2">
    <location>
        <begin position="1"/>
        <end position="36"/>
    </location>
</feature>
<evidence type="ECO:0000256" key="2">
    <source>
        <dbReference type="SAM" id="SignalP"/>
    </source>
</evidence>
<dbReference type="InterPro" id="IPR006584">
    <property type="entry name" value="Cellulose-bd_IV"/>
</dbReference>